<dbReference type="GeneID" id="109674636"/>
<evidence type="ECO:0000313" key="13">
    <source>
        <dbReference type="Proteomes" id="UP001732720"/>
    </source>
</evidence>
<dbReference type="Proteomes" id="UP001732720">
    <property type="component" value="Chromosome 16"/>
</dbReference>
<dbReference type="InterPro" id="IPR050589">
    <property type="entry name" value="Ikaros_C2H2-ZF"/>
</dbReference>
<feature type="domain" description="C2H2-type" evidence="11">
    <location>
        <begin position="333"/>
        <end position="360"/>
    </location>
</feature>
<dbReference type="InterPro" id="IPR036051">
    <property type="entry name" value="KRAB_dom_sf"/>
</dbReference>
<dbReference type="Pfam" id="PF01352">
    <property type="entry name" value="KRAB"/>
    <property type="match status" value="1"/>
</dbReference>
<dbReference type="InterPro" id="IPR013087">
    <property type="entry name" value="Znf_C2H2_type"/>
</dbReference>
<evidence type="ECO:0000256" key="9">
    <source>
        <dbReference type="ARBA" id="ARBA00023242"/>
    </source>
</evidence>
<dbReference type="CDD" id="cd07765">
    <property type="entry name" value="KRAB_A-box"/>
    <property type="match status" value="1"/>
</dbReference>
<dbReference type="RefSeq" id="XP_073914634.1">
    <property type="nucleotide sequence ID" value="XM_074058533.1"/>
</dbReference>
<dbReference type="PROSITE" id="PS50805">
    <property type="entry name" value="KRAB"/>
    <property type="match status" value="1"/>
</dbReference>
<dbReference type="FunFam" id="3.30.160.60:FF:001174">
    <property type="entry name" value="zinc finger protein 527 isoform X1"/>
    <property type="match status" value="2"/>
</dbReference>
<reference evidence="14" key="1">
    <citation type="submission" date="2025-08" db="UniProtKB">
        <authorList>
            <consortium name="RefSeq"/>
        </authorList>
    </citation>
    <scope>IDENTIFICATION</scope>
    <source>
        <tissue evidence="14">Leukocyte</tissue>
    </source>
</reference>
<feature type="domain" description="C2H2-type" evidence="11">
    <location>
        <begin position="501"/>
        <end position="523"/>
    </location>
</feature>
<evidence type="ECO:0000256" key="8">
    <source>
        <dbReference type="ARBA" id="ARBA00023163"/>
    </source>
</evidence>
<dbReference type="SMART" id="SM00355">
    <property type="entry name" value="ZnF_C2H2"/>
    <property type="match status" value="9"/>
</dbReference>
<feature type="domain" description="KRAB" evidence="12">
    <location>
        <begin position="63"/>
        <end position="146"/>
    </location>
</feature>
<feature type="domain" description="C2H2-type" evidence="11">
    <location>
        <begin position="473"/>
        <end position="500"/>
    </location>
</feature>
<dbReference type="GO" id="GO:0045892">
    <property type="term" value="P:negative regulation of DNA-templated transcription"/>
    <property type="evidence" value="ECO:0007669"/>
    <property type="project" value="UniProtKB-ARBA"/>
</dbReference>
<dbReference type="OrthoDB" id="427030at2759"/>
<dbReference type="AlphaFoldDB" id="A0A8B7THR7"/>
<dbReference type="FunFam" id="3.30.160.60:FF:000638">
    <property type="entry name" value="Zinc finger protein 184"/>
    <property type="match status" value="1"/>
</dbReference>
<dbReference type="FunFam" id="3.30.160.60:FF:000249">
    <property type="entry name" value="Zinc finger protein 154"/>
    <property type="match status" value="3"/>
</dbReference>
<accession>A0A8B7THR7</accession>
<dbReference type="Gene3D" id="6.10.140.140">
    <property type="match status" value="1"/>
</dbReference>
<dbReference type="PANTHER" id="PTHR24404:SF97">
    <property type="entry name" value="ZINC FINGER PROTEIN 350"/>
    <property type="match status" value="1"/>
</dbReference>
<dbReference type="PROSITE" id="PS00028">
    <property type="entry name" value="ZINC_FINGER_C2H2_1"/>
    <property type="match status" value="8"/>
</dbReference>
<dbReference type="KEGG" id="ccan:109674636"/>
<dbReference type="InterPro" id="IPR036236">
    <property type="entry name" value="Znf_C2H2_sf"/>
</dbReference>
<organism evidence="14">
    <name type="scientific">Castor canadensis</name>
    <name type="common">American beaver</name>
    <dbReference type="NCBI Taxonomy" id="51338"/>
    <lineage>
        <taxon>Eukaryota</taxon>
        <taxon>Metazoa</taxon>
        <taxon>Chordata</taxon>
        <taxon>Craniata</taxon>
        <taxon>Vertebrata</taxon>
        <taxon>Euteleostomi</taxon>
        <taxon>Mammalia</taxon>
        <taxon>Eutheria</taxon>
        <taxon>Euarchontoglires</taxon>
        <taxon>Glires</taxon>
        <taxon>Rodentia</taxon>
        <taxon>Castorimorpha</taxon>
        <taxon>Castoridae</taxon>
        <taxon>Castor</taxon>
    </lineage>
</organism>
<dbReference type="SUPFAM" id="SSF57667">
    <property type="entry name" value="beta-beta-alpha zinc fingers"/>
    <property type="match status" value="5"/>
</dbReference>
<name>A0A8B7THR7_CASCN</name>
<evidence type="ECO:0000256" key="3">
    <source>
        <dbReference type="ARBA" id="ARBA00022723"/>
    </source>
</evidence>
<feature type="domain" description="C2H2-type" evidence="11">
    <location>
        <begin position="277"/>
        <end position="304"/>
    </location>
</feature>
<dbReference type="RefSeq" id="XP_073914633.1">
    <property type="nucleotide sequence ID" value="XM_074058532.1"/>
</dbReference>
<dbReference type="GO" id="GO:0003700">
    <property type="term" value="F:DNA-binding transcription factor activity"/>
    <property type="evidence" value="ECO:0007669"/>
    <property type="project" value="TreeGrafter"/>
</dbReference>
<feature type="domain" description="C2H2-type" evidence="11">
    <location>
        <begin position="445"/>
        <end position="472"/>
    </location>
</feature>
<dbReference type="RefSeq" id="XP_020007164.1">
    <property type="nucleotide sequence ID" value="XM_020151575.2"/>
</dbReference>
<dbReference type="GO" id="GO:0006357">
    <property type="term" value="P:regulation of transcription by RNA polymerase II"/>
    <property type="evidence" value="ECO:0007669"/>
    <property type="project" value="TreeGrafter"/>
</dbReference>
<dbReference type="Gene3D" id="3.30.160.60">
    <property type="entry name" value="Classic Zinc Finger"/>
    <property type="match status" value="9"/>
</dbReference>
<dbReference type="FunFam" id="3.30.160.60:FF:002343">
    <property type="entry name" value="Zinc finger protein 33A"/>
    <property type="match status" value="1"/>
</dbReference>
<evidence type="ECO:0000256" key="5">
    <source>
        <dbReference type="ARBA" id="ARBA00022771"/>
    </source>
</evidence>
<keyword evidence="9" id="KW-0539">Nucleus</keyword>
<dbReference type="InterPro" id="IPR001909">
    <property type="entry name" value="KRAB"/>
</dbReference>
<feature type="domain" description="C2H2-type" evidence="11">
    <location>
        <begin position="305"/>
        <end position="332"/>
    </location>
</feature>
<dbReference type="PROSITE" id="PS50157">
    <property type="entry name" value="ZINC_FINGER_C2H2_2"/>
    <property type="match status" value="9"/>
</dbReference>
<evidence type="ECO:0000256" key="2">
    <source>
        <dbReference type="ARBA" id="ARBA00006991"/>
    </source>
</evidence>
<proteinExistence type="inferred from homology"/>
<keyword evidence="7" id="KW-0238">DNA-binding</keyword>
<dbReference type="GO" id="GO:0005634">
    <property type="term" value="C:nucleus"/>
    <property type="evidence" value="ECO:0007669"/>
    <property type="project" value="UniProtKB-SubCell"/>
</dbReference>
<keyword evidence="13" id="KW-1185">Reference proteome</keyword>
<feature type="domain" description="C2H2-type" evidence="11">
    <location>
        <begin position="389"/>
        <end position="416"/>
    </location>
</feature>
<evidence type="ECO:0000259" key="12">
    <source>
        <dbReference type="PROSITE" id="PS50805"/>
    </source>
</evidence>
<gene>
    <name evidence="14" type="primary">LOC109674636</name>
</gene>
<dbReference type="SUPFAM" id="SSF109640">
    <property type="entry name" value="KRAB domain (Kruppel-associated box)"/>
    <property type="match status" value="1"/>
</dbReference>
<evidence type="ECO:0000256" key="6">
    <source>
        <dbReference type="ARBA" id="ARBA00022833"/>
    </source>
</evidence>
<dbReference type="RefSeq" id="XP_073914631.1">
    <property type="nucleotide sequence ID" value="XM_074058530.1"/>
</dbReference>
<dbReference type="RefSeq" id="XP_020007164.1">
    <property type="nucleotide sequence ID" value="XM_020151575.1"/>
</dbReference>
<evidence type="ECO:0000256" key="10">
    <source>
        <dbReference type="PROSITE-ProRule" id="PRU00042"/>
    </source>
</evidence>
<comment type="similarity">
    <text evidence="2">Belongs to the krueppel C2H2-type zinc-finger protein family.</text>
</comment>
<protein>
    <submittedName>
        <fullName evidence="14">Uncharacterized protein isoform X1</fullName>
    </submittedName>
    <submittedName>
        <fullName evidence="14">Zinc finger protein interacting with ribonucleoprotein K-like</fullName>
    </submittedName>
</protein>
<keyword evidence="8" id="KW-0804">Transcription</keyword>
<dbReference type="GO" id="GO:0008270">
    <property type="term" value="F:zinc ion binding"/>
    <property type="evidence" value="ECO:0007669"/>
    <property type="project" value="UniProtKB-KW"/>
</dbReference>
<dbReference type="GO" id="GO:0000978">
    <property type="term" value="F:RNA polymerase II cis-regulatory region sequence-specific DNA binding"/>
    <property type="evidence" value="ECO:0007669"/>
    <property type="project" value="TreeGrafter"/>
</dbReference>
<keyword evidence="4" id="KW-0677">Repeat</keyword>
<feature type="domain" description="C2H2-type" evidence="11">
    <location>
        <begin position="361"/>
        <end position="388"/>
    </location>
</feature>
<evidence type="ECO:0000259" key="11">
    <source>
        <dbReference type="PROSITE" id="PS50157"/>
    </source>
</evidence>
<comment type="subcellular location">
    <subcellularLocation>
        <location evidence="1">Nucleus</location>
    </subcellularLocation>
</comment>
<evidence type="ECO:0000313" key="14">
    <source>
        <dbReference type="RefSeq" id="XP_020007164.1"/>
    </source>
</evidence>
<dbReference type="SMART" id="SM00349">
    <property type="entry name" value="KRAB"/>
    <property type="match status" value="1"/>
</dbReference>
<feature type="domain" description="C2H2-type" evidence="11">
    <location>
        <begin position="417"/>
        <end position="444"/>
    </location>
</feature>
<dbReference type="FunFam" id="3.30.160.60:FF:001270">
    <property type="entry name" value="zinc finger protein 583 isoform X1"/>
    <property type="match status" value="1"/>
</dbReference>
<evidence type="ECO:0000256" key="7">
    <source>
        <dbReference type="ARBA" id="ARBA00023125"/>
    </source>
</evidence>
<keyword evidence="3" id="KW-0479">Metal-binding</keyword>
<keyword evidence="5 10" id="KW-0863">Zinc-finger</keyword>
<dbReference type="PANTHER" id="PTHR24404">
    <property type="entry name" value="ZINC FINGER PROTEIN"/>
    <property type="match status" value="1"/>
</dbReference>
<evidence type="ECO:0000256" key="4">
    <source>
        <dbReference type="ARBA" id="ARBA00022737"/>
    </source>
</evidence>
<dbReference type="Pfam" id="PF00096">
    <property type="entry name" value="zf-C2H2"/>
    <property type="match status" value="8"/>
</dbReference>
<sequence length="610" mass="70444">MAAAALRDPAQIPMTVEVLVDPEQHVSSFCHVEPSAILQCSTKLFTRCSLLNLRFSAWRNDCVTFEDVVIYFSQEEWDLLNTSQRLLYLNVMLENFALITSLGYGHRENDQEASVQEVYVEGVSHLMTPKADPTSQSAHPCDVCVPVLKDILYLDDPPMQKPYLVGANENLPQHQKYHSADKPLKKDVDRNSLLKSDEFGMSGSSFNYEDLWKDFPPLLDLLSPQVIPNGEKLNISEFGESFHHGKSYYNLPKCRTTSRNLSMSFHNLKLYSEKNIYEHTNCDKMFHDEYSLAQHQRVHIVERPYECRECGKSFKERFSLTAHQRVHTGEKPYKCRECGKSFRRGCFLTIHRRVHTGEKPYECRECGKSFRERCSLTKHKRVHTGERPYKCGKCGKSFTQRTHLVSHSTIHTGEKSYECNECGKTFRQKSVLIRHQVVHNGERPYKCGECGKSFNQRSNLISHWGIHTGEKSFECSECGKTFRQKSVLIRHQVVHNGERPYECKQCGKSFKRGYALTVHQRVHLEKGLISIDSVANPLSEDTPLLYREFTLDKDLMNAENVGNLSHNIHLLQPQQHRILERPHETSDYRTAFSPSSNIIEQQKVPAWEQL</sequence>
<evidence type="ECO:0000256" key="1">
    <source>
        <dbReference type="ARBA" id="ARBA00004123"/>
    </source>
</evidence>
<keyword evidence="6" id="KW-0862">Zinc</keyword>
<dbReference type="RefSeq" id="XP_073914632.1">
    <property type="nucleotide sequence ID" value="XM_074058531.1"/>
</dbReference>